<dbReference type="EMBL" id="JAURTK010000018">
    <property type="protein sequence ID" value="MDP9651303.1"/>
    <property type="molecule type" value="Genomic_DNA"/>
</dbReference>
<evidence type="ECO:0000313" key="2">
    <source>
        <dbReference type="Proteomes" id="UP001229486"/>
    </source>
</evidence>
<comment type="caution">
    <text evidence="1">The sequence shown here is derived from an EMBL/GenBank/DDBJ whole genome shotgun (WGS) entry which is preliminary data.</text>
</comment>
<name>A0AB73IMR2_9BURK</name>
<reference evidence="1" key="1">
    <citation type="submission" date="2023-07" db="EMBL/GenBank/DDBJ databases">
        <title>Sorghum-associated microbial communities from plants grown in Nebraska, USA.</title>
        <authorList>
            <person name="Schachtman D."/>
        </authorList>
    </citation>
    <scope>NUCLEOTIDE SEQUENCE</scope>
    <source>
        <strain evidence="1">DS1061</strain>
    </source>
</reference>
<organism evidence="1 2">
    <name type="scientific">Paraburkholderia caledonica</name>
    <dbReference type="NCBI Taxonomy" id="134536"/>
    <lineage>
        <taxon>Bacteria</taxon>
        <taxon>Pseudomonadati</taxon>
        <taxon>Pseudomonadota</taxon>
        <taxon>Betaproteobacteria</taxon>
        <taxon>Burkholderiales</taxon>
        <taxon>Burkholderiaceae</taxon>
        <taxon>Paraburkholderia</taxon>
    </lineage>
</organism>
<dbReference type="Proteomes" id="UP001229486">
    <property type="component" value="Unassembled WGS sequence"/>
</dbReference>
<evidence type="ECO:0000313" key="1">
    <source>
        <dbReference type="EMBL" id="MDP9651303.1"/>
    </source>
</evidence>
<protein>
    <submittedName>
        <fullName evidence="1">Uncharacterized protein</fullName>
    </submittedName>
</protein>
<dbReference type="AlphaFoldDB" id="A0AB73IMR2"/>
<sequence>MHALANPGVFAVPPIGQSYGLSLSLCVGQIGPKFRLDLVD</sequence>
<accession>A0AB73IMR2</accession>
<gene>
    <name evidence="1" type="ORF">J2793_006778</name>
</gene>
<proteinExistence type="predicted"/>